<organism evidence="3 4">
    <name type="scientific">Ostreobium quekettii</name>
    <dbReference type="NCBI Taxonomy" id="121088"/>
    <lineage>
        <taxon>Eukaryota</taxon>
        <taxon>Viridiplantae</taxon>
        <taxon>Chlorophyta</taxon>
        <taxon>core chlorophytes</taxon>
        <taxon>Ulvophyceae</taxon>
        <taxon>TCBD clade</taxon>
        <taxon>Bryopsidales</taxon>
        <taxon>Ostreobineae</taxon>
        <taxon>Ostreobiaceae</taxon>
        <taxon>Ostreobium</taxon>
    </lineage>
</organism>
<comment type="caution">
    <text evidence="3">The sequence shown here is derived from an EMBL/GenBank/DDBJ whole genome shotgun (WGS) entry which is preliminary data.</text>
</comment>
<proteinExistence type="predicted"/>
<dbReference type="Proteomes" id="UP000708148">
    <property type="component" value="Unassembled WGS sequence"/>
</dbReference>
<evidence type="ECO:0000313" key="3">
    <source>
        <dbReference type="EMBL" id="CAD7702837.1"/>
    </source>
</evidence>
<dbReference type="EMBL" id="CAJHUC010001969">
    <property type="protein sequence ID" value="CAD7702837.1"/>
    <property type="molecule type" value="Genomic_DNA"/>
</dbReference>
<accession>A0A8S1J9E5</accession>
<dbReference type="PROSITE" id="PS51257">
    <property type="entry name" value="PROKAR_LIPOPROTEIN"/>
    <property type="match status" value="1"/>
</dbReference>
<feature type="chain" id="PRO_5035729506" evidence="2">
    <location>
        <begin position="25"/>
        <end position="143"/>
    </location>
</feature>
<gene>
    <name evidence="3" type="ORF">OSTQU699_LOCUS8194</name>
</gene>
<evidence type="ECO:0000313" key="4">
    <source>
        <dbReference type="Proteomes" id="UP000708148"/>
    </source>
</evidence>
<name>A0A8S1J9E5_9CHLO</name>
<keyword evidence="1" id="KW-0812">Transmembrane</keyword>
<reference evidence="3" key="1">
    <citation type="submission" date="2020-12" db="EMBL/GenBank/DDBJ databases">
        <authorList>
            <person name="Iha C."/>
        </authorList>
    </citation>
    <scope>NUCLEOTIDE SEQUENCE</scope>
</reference>
<evidence type="ECO:0000256" key="2">
    <source>
        <dbReference type="SAM" id="SignalP"/>
    </source>
</evidence>
<keyword evidence="1" id="KW-0472">Membrane</keyword>
<feature type="signal peptide" evidence="2">
    <location>
        <begin position="1"/>
        <end position="24"/>
    </location>
</feature>
<dbReference type="OrthoDB" id="2019675at2759"/>
<keyword evidence="2" id="KW-0732">Signal</keyword>
<protein>
    <submittedName>
        <fullName evidence="3">Uncharacterized protein</fullName>
    </submittedName>
</protein>
<feature type="transmembrane region" description="Helical" evidence="1">
    <location>
        <begin position="117"/>
        <end position="137"/>
    </location>
</feature>
<keyword evidence="4" id="KW-1185">Reference proteome</keyword>
<keyword evidence="1" id="KW-1133">Transmembrane helix</keyword>
<evidence type="ECO:0000256" key="1">
    <source>
        <dbReference type="SAM" id="Phobius"/>
    </source>
</evidence>
<sequence length="143" mass="16147">MLWARAQGWWLLWTLSCWLFGCFAEGEQQRGGPTVYCNNTGPCIRCTEDLQAHWDVCSQTGYFRPARCSETPTQDFHFKLTLSESAASQPPNGSSCLPLTRLLHRQGLAYKSEGMTVAAFEALMIGLMIISMGVVWCRKRRGY</sequence>
<dbReference type="AlphaFoldDB" id="A0A8S1J9E5"/>